<dbReference type="SUPFAM" id="SSF53067">
    <property type="entry name" value="Actin-like ATPase domain"/>
    <property type="match status" value="1"/>
</dbReference>
<evidence type="ECO:0000256" key="4">
    <source>
        <dbReference type="ARBA" id="ARBA00022475"/>
    </source>
</evidence>
<keyword evidence="7" id="KW-0653">Protein transport</keyword>
<comment type="subcellular location">
    <subcellularLocation>
        <location evidence="1">Cell inner membrane</location>
        <topology evidence="1">Single-pass membrane protein</topology>
    </subcellularLocation>
</comment>
<dbReference type="EMBL" id="QQNB01000002">
    <property type="protein sequence ID" value="RDE05149.1"/>
    <property type="molecule type" value="Genomic_DNA"/>
</dbReference>
<evidence type="ECO:0000256" key="5">
    <source>
        <dbReference type="ARBA" id="ARBA00022519"/>
    </source>
</evidence>
<evidence type="ECO:0000256" key="1">
    <source>
        <dbReference type="ARBA" id="ARBA00004377"/>
    </source>
</evidence>
<protein>
    <submittedName>
        <fullName evidence="13">General secretion pathway protein GspL</fullName>
    </submittedName>
</protein>
<dbReference type="GO" id="GO:0009276">
    <property type="term" value="C:Gram-negative-bacterium-type cell wall"/>
    <property type="evidence" value="ECO:0007669"/>
    <property type="project" value="InterPro"/>
</dbReference>
<keyword evidence="5" id="KW-0997">Cell inner membrane</keyword>
<comment type="caution">
    <text evidence="13">The sequence shown here is derived from an EMBL/GenBank/DDBJ whole genome shotgun (WGS) entry which is preliminary data.</text>
</comment>
<dbReference type="InterPro" id="IPR007812">
    <property type="entry name" value="T2SS_protein-GspL"/>
</dbReference>
<evidence type="ECO:0000256" key="9">
    <source>
        <dbReference type="ARBA" id="ARBA00023136"/>
    </source>
</evidence>
<dbReference type="AlphaFoldDB" id="A0A369VTI1"/>
<evidence type="ECO:0000256" key="7">
    <source>
        <dbReference type="ARBA" id="ARBA00022927"/>
    </source>
</evidence>
<dbReference type="Pfam" id="PF12693">
    <property type="entry name" value="GspL_C"/>
    <property type="match status" value="1"/>
</dbReference>
<gene>
    <name evidence="13" type="ORF">DVW87_07660</name>
</gene>
<evidence type="ECO:0000313" key="13">
    <source>
        <dbReference type="EMBL" id="RDE05149.1"/>
    </source>
</evidence>
<dbReference type="GO" id="GO:0005886">
    <property type="term" value="C:plasma membrane"/>
    <property type="evidence" value="ECO:0007669"/>
    <property type="project" value="UniProtKB-SubCell"/>
</dbReference>
<keyword evidence="4" id="KW-1003">Cell membrane</keyword>
<feature type="transmembrane region" description="Helical" evidence="10">
    <location>
        <begin position="215"/>
        <end position="235"/>
    </location>
</feature>
<keyword evidence="8 10" id="KW-1133">Transmembrane helix</keyword>
<dbReference type="InterPro" id="IPR024230">
    <property type="entry name" value="GspL_cyto_dom"/>
</dbReference>
<keyword evidence="6 10" id="KW-0812">Transmembrane</keyword>
<evidence type="ECO:0000259" key="12">
    <source>
        <dbReference type="Pfam" id="PF12693"/>
    </source>
</evidence>
<evidence type="ECO:0000256" key="2">
    <source>
        <dbReference type="ARBA" id="ARBA00005318"/>
    </source>
</evidence>
<evidence type="ECO:0000259" key="11">
    <source>
        <dbReference type="Pfam" id="PF05134"/>
    </source>
</evidence>
<dbReference type="InterPro" id="IPR025691">
    <property type="entry name" value="GspL_pp_dom"/>
</dbReference>
<name>A0A369VTI1_9SPHN</name>
<accession>A0A369VTI1</accession>
<feature type="domain" description="GspL cytoplasmic actin-ATPase-like" evidence="11">
    <location>
        <begin position="37"/>
        <end position="152"/>
    </location>
</feature>
<dbReference type="RefSeq" id="WP_114687220.1">
    <property type="nucleotide sequence ID" value="NZ_QQNB01000002.1"/>
</dbReference>
<dbReference type="Proteomes" id="UP000253918">
    <property type="component" value="Unassembled WGS sequence"/>
</dbReference>
<keyword evidence="9 10" id="KW-0472">Membrane</keyword>
<dbReference type="NCBIfam" id="TIGR01709">
    <property type="entry name" value="typeII_sec_gspL"/>
    <property type="match status" value="1"/>
</dbReference>
<dbReference type="GO" id="GO:0015627">
    <property type="term" value="C:type II protein secretion system complex"/>
    <property type="evidence" value="ECO:0007669"/>
    <property type="project" value="InterPro"/>
</dbReference>
<organism evidence="13 14">
    <name type="scientific">Sphingomonas aracearum</name>
    <dbReference type="NCBI Taxonomy" id="2283317"/>
    <lineage>
        <taxon>Bacteria</taxon>
        <taxon>Pseudomonadati</taxon>
        <taxon>Pseudomonadota</taxon>
        <taxon>Alphaproteobacteria</taxon>
        <taxon>Sphingomonadales</taxon>
        <taxon>Sphingomonadaceae</taxon>
        <taxon>Sphingomonas</taxon>
    </lineage>
</organism>
<sequence length="360" mass="37460">MTLVVFLPRPGGEWRWLRTAETGVVARGSGVPVPAAEEPVVAVTPADAVVLHWAELPDRSPAQAIAAARLLAAEASLTPLADLHVAVGREDGRAERPIAVVSAQVMQAWLADLVLAGLDARAIVPAPLLLPLPEEGYVAADLGGERVLRGVTSGFADAPGLTELVTGGDEPTLLAADAVDAAILAAVAAPALDLRQGAFSRRRRIGIEWPLVRRLAWLGAAILLVTLLVSLTLILRYNIAAGALEDRAEALARENLPRGETVNNADRQLADRLARLRGGGLGFSRTAAALFAIMRTLPDAEVTALNFDATGVLKPSVSLASEAQAADLVTRLRAQGFAATPSTFTNNGGRLTGDVTVGAP</sequence>
<keyword evidence="3" id="KW-0813">Transport</keyword>
<dbReference type="Pfam" id="PF05134">
    <property type="entry name" value="T2SSL"/>
    <property type="match status" value="1"/>
</dbReference>
<dbReference type="GO" id="GO:0015628">
    <property type="term" value="P:protein secretion by the type II secretion system"/>
    <property type="evidence" value="ECO:0007669"/>
    <property type="project" value="InterPro"/>
</dbReference>
<proteinExistence type="inferred from homology"/>
<feature type="domain" description="GspL periplasmic" evidence="12">
    <location>
        <begin position="213"/>
        <end position="358"/>
    </location>
</feature>
<reference evidence="13 14" key="1">
    <citation type="submission" date="2018-07" db="EMBL/GenBank/DDBJ databases">
        <title>a novel species of Sphingomonas isolated from the rhizosphere soil of Araceae plant.</title>
        <authorList>
            <person name="Zhiyong W."/>
            <person name="Qinglan Z."/>
            <person name="Zhiwei F."/>
            <person name="Ding X."/>
            <person name="Gejiao W."/>
            <person name="Shixue Z."/>
        </authorList>
    </citation>
    <scope>NUCLEOTIDE SEQUENCE [LARGE SCALE GENOMIC DNA]</scope>
    <source>
        <strain evidence="13 14">WZY 27</strain>
    </source>
</reference>
<comment type="similarity">
    <text evidence="2">Belongs to the GSP L family.</text>
</comment>
<evidence type="ECO:0000256" key="3">
    <source>
        <dbReference type="ARBA" id="ARBA00022448"/>
    </source>
</evidence>
<evidence type="ECO:0000256" key="10">
    <source>
        <dbReference type="SAM" id="Phobius"/>
    </source>
</evidence>
<evidence type="ECO:0000256" key="8">
    <source>
        <dbReference type="ARBA" id="ARBA00022989"/>
    </source>
</evidence>
<evidence type="ECO:0000256" key="6">
    <source>
        <dbReference type="ARBA" id="ARBA00022692"/>
    </source>
</evidence>
<evidence type="ECO:0000313" key="14">
    <source>
        <dbReference type="Proteomes" id="UP000253918"/>
    </source>
</evidence>
<keyword evidence="14" id="KW-1185">Reference proteome</keyword>
<dbReference type="Gene3D" id="3.30.420.380">
    <property type="match status" value="1"/>
</dbReference>
<dbReference type="InterPro" id="IPR043129">
    <property type="entry name" value="ATPase_NBD"/>
</dbReference>